<evidence type="ECO:0000313" key="3">
    <source>
        <dbReference type="Proteomes" id="UP000184368"/>
    </source>
</evidence>
<keyword evidence="1" id="KW-0732">Signal</keyword>
<feature type="chain" id="PRO_5012861266" evidence="1">
    <location>
        <begin position="27"/>
        <end position="357"/>
    </location>
</feature>
<dbReference type="AlphaFoldDB" id="A0A1M5ITI3"/>
<dbReference type="Gene3D" id="3.90.930.1">
    <property type="match status" value="1"/>
</dbReference>
<evidence type="ECO:0000256" key="1">
    <source>
        <dbReference type="SAM" id="SignalP"/>
    </source>
</evidence>
<dbReference type="Proteomes" id="UP000184368">
    <property type="component" value="Unassembled WGS sequence"/>
</dbReference>
<reference evidence="2 3" key="1">
    <citation type="submission" date="2016-11" db="EMBL/GenBank/DDBJ databases">
        <authorList>
            <person name="Jaros S."/>
            <person name="Januszkiewicz K."/>
            <person name="Wedrychowicz H."/>
        </authorList>
    </citation>
    <scope>NUCLEOTIDE SEQUENCE [LARGE SCALE GENOMIC DNA]</scope>
    <source>
        <strain evidence="2 3">DSM 26897</strain>
    </source>
</reference>
<keyword evidence="3" id="KW-1185">Reference proteome</keyword>
<dbReference type="InterPro" id="IPR011652">
    <property type="entry name" value="MORN_2"/>
</dbReference>
<dbReference type="EMBL" id="FQUO01000025">
    <property type="protein sequence ID" value="SHG31642.1"/>
    <property type="molecule type" value="Genomic_DNA"/>
</dbReference>
<name>A0A1M5ITI3_9BACT</name>
<proteinExistence type="predicted"/>
<feature type="signal peptide" evidence="1">
    <location>
        <begin position="1"/>
        <end position="26"/>
    </location>
</feature>
<dbReference type="SUPFAM" id="SSF82185">
    <property type="entry name" value="Histone H3 K4-specific methyltransferase SET7/9 N-terminal domain"/>
    <property type="match status" value="2"/>
</dbReference>
<dbReference type="SUPFAM" id="SSF74653">
    <property type="entry name" value="TolA/TonB C-terminal domain"/>
    <property type="match status" value="1"/>
</dbReference>
<dbReference type="Gene3D" id="2.20.110.10">
    <property type="entry name" value="Histone H3 K4-specific methyltransferase SET7/9 N-terminal domain"/>
    <property type="match status" value="1"/>
</dbReference>
<dbReference type="STRING" id="1302690.BUE76_20445"/>
<sequence length="357" mass="40595">MHVKNQQLMIKALLFCSILLHTHAFAQGNGSIVYLDNTLAGTNKKNAILQGTLVPVAGGYLVECNSADGKLLYAGTYADKKLQTKQGLTRFYHADGTVQSEGMMEANEKTGIWRYWHPNKQLKDSGSYVGGFLEGTWKTWYDNGQLKSVTQFKPIMLTSVRASESATRRISDSKIEGPYLSYYQNGKPEAVGMYHGGVMVGKWEWFRKNGQPSIIEYYNRIGKLDSMRCYDSLGIYQGEFCSIEKPAVLKRFGDFREYMANNFSWPDSVLTVKHTTSVKMRFVVNANGKLEQLKVESSERLLAEAVHRFIRSLPDWYPAVLHNKEVGWKDQVEVIYWPTNNRVYPFTPLNAVIGYND</sequence>
<organism evidence="2 3">
    <name type="scientific">Cnuella takakiae</name>
    <dbReference type="NCBI Taxonomy" id="1302690"/>
    <lineage>
        <taxon>Bacteria</taxon>
        <taxon>Pseudomonadati</taxon>
        <taxon>Bacteroidota</taxon>
        <taxon>Chitinophagia</taxon>
        <taxon>Chitinophagales</taxon>
        <taxon>Chitinophagaceae</taxon>
        <taxon>Cnuella</taxon>
    </lineage>
</organism>
<gene>
    <name evidence="2" type="ORF">SAMN05444008_12552</name>
</gene>
<accession>A0A1M5ITI3</accession>
<protein>
    <submittedName>
        <fullName evidence="2">Antitoxin component YwqK of the YwqJK toxin-antitoxin module</fullName>
    </submittedName>
</protein>
<evidence type="ECO:0000313" key="2">
    <source>
        <dbReference type="EMBL" id="SHG31642.1"/>
    </source>
</evidence>
<dbReference type="Gene3D" id="3.30.1150.10">
    <property type="match status" value="1"/>
</dbReference>
<dbReference type="Pfam" id="PF07661">
    <property type="entry name" value="MORN_2"/>
    <property type="match status" value="3"/>
</dbReference>